<gene>
    <name evidence="7" type="ORF">METZ01_LOCUS90216</name>
</gene>
<keyword evidence="3" id="KW-0560">Oxidoreductase</keyword>
<feature type="domain" description="Luciferase-like" evidence="6">
    <location>
        <begin position="30"/>
        <end position="388"/>
    </location>
</feature>
<evidence type="ECO:0000256" key="5">
    <source>
        <dbReference type="ARBA" id="ARBA00033748"/>
    </source>
</evidence>
<dbReference type="PIRSF" id="PIRSF000337">
    <property type="entry name" value="NTA_MOA"/>
    <property type="match status" value="1"/>
</dbReference>
<dbReference type="InterPro" id="IPR036661">
    <property type="entry name" value="Luciferase-like_sf"/>
</dbReference>
<keyword evidence="2" id="KW-0288">FMN</keyword>
<dbReference type="AlphaFoldDB" id="A0A381VAH6"/>
<evidence type="ECO:0000256" key="1">
    <source>
        <dbReference type="ARBA" id="ARBA00022630"/>
    </source>
</evidence>
<name>A0A381VAH6_9ZZZZ</name>
<dbReference type="PANTHER" id="PTHR30011">
    <property type="entry name" value="ALKANESULFONATE MONOOXYGENASE-RELATED"/>
    <property type="match status" value="1"/>
</dbReference>
<dbReference type="PANTHER" id="PTHR30011:SF16">
    <property type="entry name" value="C2H2 FINGER DOMAIN TRANSCRIPTION FACTOR (EUROFUNG)-RELATED"/>
    <property type="match status" value="1"/>
</dbReference>
<dbReference type="InterPro" id="IPR016215">
    <property type="entry name" value="NTA_MOA"/>
</dbReference>
<reference evidence="7" key="1">
    <citation type="submission" date="2018-05" db="EMBL/GenBank/DDBJ databases">
        <authorList>
            <person name="Lanie J.A."/>
            <person name="Ng W.-L."/>
            <person name="Kazmierczak K.M."/>
            <person name="Andrzejewski T.M."/>
            <person name="Davidsen T.M."/>
            <person name="Wayne K.J."/>
            <person name="Tettelin H."/>
            <person name="Glass J.I."/>
            <person name="Rusch D."/>
            <person name="Podicherti R."/>
            <person name="Tsui H.-C.T."/>
            <person name="Winkler M.E."/>
        </authorList>
    </citation>
    <scope>NUCLEOTIDE SEQUENCE</scope>
</reference>
<evidence type="ECO:0000256" key="3">
    <source>
        <dbReference type="ARBA" id="ARBA00023002"/>
    </source>
</evidence>
<comment type="similarity">
    <text evidence="5">Belongs to the NtaA/SnaA/DszA monooxygenase family.</text>
</comment>
<protein>
    <recommendedName>
        <fullName evidence="6">Luciferase-like domain-containing protein</fullName>
    </recommendedName>
</protein>
<sequence>MRQMKLVAFLQAQNCTTLPSSWRHPDARIDTYSPEYYQHIARVLEQGKFDIGFFDDRLAMPDMYAGDHSETVKNGIRCTKLDAVTCLMSMAAVTKHLGLGATYSTTYYEPFHVARLFQTLDLMTKGRAAWNVVTSVNDNEARNMGHEYLTEHDTRYDRADEFLEAVLGHWDSWDDDAIVVDKENNFYAHPDKVRKIDFKGKYLSSRGPFTVPRTPQGRPVVIQAGGSTRGKRFAARWGELIFAGYRNMEVGKLEYAAAKKAAEAAGRNPDHMKIASLMYPIAAATKSEAEDKKAAYELLSNDMDQLLLLSEALNFDFSTKGMDEGFTEEELDGLQGMQAMRDRVVSSGVKNPTPKDFMRITRRGLLSDGHTMVGGPKDIADEMEEWFHSPACDGFVVGPTHQPGAFEDFVKFVVPELQKRGVFRKDYSGSTLRDHLGLDRAAIGSWKTNYDTVST</sequence>
<dbReference type="NCBIfam" id="TIGR03860">
    <property type="entry name" value="FMN_nitrolo"/>
    <property type="match status" value="1"/>
</dbReference>
<organism evidence="7">
    <name type="scientific">marine metagenome</name>
    <dbReference type="NCBI Taxonomy" id="408172"/>
    <lineage>
        <taxon>unclassified sequences</taxon>
        <taxon>metagenomes</taxon>
        <taxon>ecological metagenomes</taxon>
    </lineage>
</organism>
<dbReference type="Pfam" id="PF00296">
    <property type="entry name" value="Bac_luciferase"/>
    <property type="match status" value="1"/>
</dbReference>
<dbReference type="GO" id="GO:0004497">
    <property type="term" value="F:monooxygenase activity"/>
    <property type="evidence" value="ECO:0007669"/>
    <property type="project" value="UniProtKB-KW"/>
</dbReference>
<dbReference type="GO" id="GO:0016705">
    <property type="term" value="F:oxidoreductase activity, acting on paired donors, with incorporation or reduction of molecular oxygen"/>
    <property type="evidence" value="ECO:0007669"/>
    <property type="project" value="InterPro"/>
</dbReference>
<dbReference type="SUPFAM" id="SSF51679">
    <property type="entry name" value="Bacterial luciferase-like"/>
    <property type="match status" value="1"/>
</dbReference>
<dbReference type="InterPro" id="IPR051260">
    <property type="entry name" value="Diverse_substr_monoxygenases"/>
</dbReference>
<evidence type="ECO:0000256" key="4">
    <source>
        <dbReference type="ARBA" id="ARBA00023033"/>
    </source>
</evidence>
<accession>A0A381VAH6</accession>
<evidence type="ECO:0000259" key="6">
    <source>
        <dbReference type="Pfam" id="PF00296"/>
    </source>
</evidence>
<evidence type="ECO:0000313" key="7">
    <source>
        <dbReference type="EMBL" id="SVA37362.1"/>
    </source>
</evidence>
<dbReference type="Gene3D" id="3.20.20.30">
    <property type="entry name" value="Luciferase-like domain"/>
    <property type="match status" value="1"/>
</dbReference>
<keyword evidence="4" id="KW-0503">Monooxygenase</keyword>
<dbReference type="CDD" id="cd01095">
    <property type="entry name" value="Nitrilotriacetate_monoxgenase"/>
    <property type="match status" value="1"/>
</dbReference>
<dbReference type="EMBL" id="UINC01008294">
    <property type="protein sequence ID" value="SVA37362.1"/>
    <property type="molecule type" value="Genomic_DNA"/>
</dbReference>
<dbReference type="InterPro" id="IPR011251">
    <property type="entry name" value="Luciferase-like_dom"/>
</dbReference>
<evidence type="ECO:0000256" key="2">
    <source>
        <dbReference type="ARBA" id="ARBA00022643"/>
    </source>
</evidence>
<keyword evidence="1" id="KW-0285">Flavoprotein</keyword>
<proteinExistence type="inferred from homology"/>